<dbReference type="InterPro" id="IPR021333">
    <property type="entry name" value="DUF2946"/>
</dbReference>
<comment type="caution">
    <text evidence="1">The sequence shown here is derived from an EMBL/GenBank/DDBJ whole genome shotgun (WGS) entry which is preliminary data.</text>
</comment>
<dbReference type="RefSeq" id="WP_066483866.1">
    <property type="nucleotide sequence ID" value="NZ_BCNT01000029.1"/>
</dbReference>
<organism evidence="1 2">
    <name type="scientific">Comamonas terrae</name>
    <dbReference type="NCBI Taxonomy" id="673548"/>
    <lineage>
        <taxon>Bacteria</taxon>
        <taxon>Pseudomonadati</taxon>
        <taxon>Pseudomonadota</taxon>
        <taxon>Betaproteobacteria</taxon>
        <taxon>Burkholderiales</taxon>
        <taxon>Comamonadaceae</taxon>
        <taxon>Comamonas</taxon>
    </lineage>
</organism>
<accession>A0ABW5UN06</accession>
<dbReference type="EMBL" id="JBHUMV010000004">
    <property type="protein sequence ID" value="MFD2754318.1"/>
    <property type="molecule type" value="Genomic_DNA"/>
</dbReference>
<evidence type="ECO:0000313" key="2">
    <source>
        <dbReference type="Proteomes" id="UP001597463"/>
    </source>
</evidence>
<sequence>MPALHHLRLRSIGLLGRMVLLWFLVSLGAAAASPLVNPSEIELVCSSAGTIKTVVRTDEGVQELGAAHFDCPMCMLQGAPPPVEPGLRPPLPQPLSYLLQTIPAARIAAITAAPLPARGPPLL</sequence>
<keyword evidence="2" id="KW-1185">Reference proteome</keyword>
<reference evidence="2" key="1">
    <citation type="journal article" date="2019" name="Int. J. Syst. Evol. Microbiol.">
        <title>The Global Catalogue of Microorganisms (GCM) 10K type strain sequencing project: providing services to taxonomists for standard genome sequencing and annotation.</title>
        <authorList>
            <consortium name="The Broad Institute Genomics Platform"/>
            <consortium name="The Broad Institute Genome Sequencing Center for Infectious Disease"/>
            <person name="Wu L."/>
            <person name="Ma J."/>
        </authorList>
    </citation>
    <scope>NUCLEOTIDE SEQUENCE [LARGE SCALE GENOMIC DNA]</scope>
    <source>
        <strain evidence="2">TISTR 1906</strain>
    </source>
</reference>
<protein>
    <submittedName>
        <fullName evidence="1">DUF2946 family protein</fullName>
    </submittedName>
</protein>
<dbReference type="Proteomes" id="UP001597463">
    <property type="component" value="Unassembled WGS sequence"/>
</dbReference>
<dbReference type="Pfam" id="PF11162">
    <property type="entry name" value="DUF2946"/>
    <property type="match status" value="1"/>
</dbReference>
<evidence type="ECO:0000313" key="1">
    <source>
        <dbReference type="EMBL" id="MFD2754318.1"/>
    </source>
</evidence>
<proteinExistence type="predicted"/>
<gene>
    <name evidence="1" type="ORF">ACFSW6_09475</name>
</gene>
<name>A0ABW5UN06_9BURK</name>